<dbReference type="EMBL" id="LSYV01000100">
    <property type="protein sequence ID" value="KXZ43188.1"/>
    <property type="molecule type" value="Genomic_DNA"/>
</dbReference>
<accession>A0A150G032</accession>
<evidence type="ECO:0000313" key="5">
    <source>
        <dbReference type="Proteomes" id="UP000075714"/>
    </source>
</evidence>
<name>A0A150G032_GONPE</name>
<feature type="transmembrane region" description="Helical" evidence="2">
    <location>
        <begin position="44"/>
        <end position="64"/>
    </location>
</feature>
<dbReference type="STRING" id="33097.A0A150G032"/>
<sequence length="138" mass="14254">MYGATPYGTAPVHSLWAVGKAAYVALVAAVTAELLLTTRAWSRLLGWACGVSVAITFPFLLLVWRLELASGYQDESTVGVADELFRSPYFWTSVTAAVALTAGSSTCACSGNSEGSSGSRSSSSSKSRSGGRETGSTA</sequence>
<dbReference type="OrthoDB" id="543061at2759"/>
<dbReference type="AlphaFoldDB" id="A0A150G032"/>
<gene>
    <name evidence="4" type="ORF">GPECTOR_99g823</name>
</gene>
<comment type="caution">
    <text evidence="4">The sequence shown here is derived from an EMBL/GenBank/DDBJ whole genome shotgun (WGS) entry which is preliminary data.</text>
</comment>
<feature type="compositionally biased region" description="Low complexity" evidence="1">
    <location>
        <begin position="110"/>
        <end position="138"/>
    </location>
</feature>
<proteinExistence type="predicted"/>
<feature type="domain" description="P-type ATPase C-terminal" evidence="3">
    <location>
        <begin position="11"/>
        <end position="101"/>
    </location>
</feature>
<evidence type="ECO:0000313" key="4">
    <source>
        <dbReference type="EMBL" id="KXZ43188.1"/>
    </source>
</evidence>
<reference evidence="5" key="1">
    <citation type="journal article" date="2016" name="Nat. Commun.">
        <title>The Gonium pectorale genome demonstrates co-option of cell cycle regulation during the evolution of multicellularity.</title>
        <authorList>
            <person name="Hanschen E.R."/>
            <person name="Marriage T.N."/>
            <person name="Ferris P.J."/>
            <person name="Hamaji T."/>
            <person name="Toyoda A."/>
            <person name="Fujiyama A."/>
            <person name="Neme R."/>
            <person name="Noguchi H."/>
            <person name="Minakuchi Y."/>
            <person name="Suzuki M."/>
            <person name="Kawai-Toyooka H."/>
            <person name="Smith D.R."/>
            <person name="Sparks H."/>
            <person name="Anderson J."/>
            <person name="Bakaric R."/>
            <person name="Luria V."/>
            <person name="Karger A."/>
            <person name="Kirschner M.W."/>
            <person name="Durand P.M."/>
            <person name="Michod R.E."/>
            <person name="Nozaki H."/>
            <person name="Olson B.J."/>
        </authorList>
    </citation>
    <scope>NUCLEOTIDE SEQUENCE [LARGE SCALE GENOMIC DNA]</scope>
    <source>
        <strain evidence="5">NIES-2863</strain>
    </source>
</reference>
<dbReference type="Proteomes" id="UP000075714">
    <property type="component" value="Unassembled WGS sequence"/>
</dbReference>
<organism evidence="4 5">
    <name type="scientific">Gonium pectorale</name>
    <name type="common">Green alga</name>
    <dbReference type="NCBI Taxonomy" id="33097"/>
    <lineage>
        <taxon>Eukaryota</taxon>
        <taxon>Viridiplantae</taxon>
        <taxon>Chlorophyta</taxon>
        <taxon>core chlorophytes</taxon>
        <taxon>Chlorophyceae</taxon>
        <taxon>CS clade</taxon>
        <taxon>Chlamydomonadales</taxon>
        <taxon>Volvocaceae</taxon>
        <taxon>Gonium</taxon>
    </lineage>
</organism>
<keyword evidence="2" id="KW-0812">Transmembrane</keyword>
<dbReference type="InterPro" id="IPR032630">
    <property type="entry name" value="P_typ_ATPase_c"/>
</dbReference>
<keyword evidence="5" id="KW-1185">Reference proteome</keyword>
<dbReference type="Pfam" id="PF16212">
    <property type="entry name" value="PhoLip_ATPase_C"/>
    <property type="match status" value="1"/>
</dbReference>
<evidence type="ECO:0000256" key="1">
    <source>
        <dbReference type="SAM" id="MobiDB-lite"/>
    </source>
</evidence>
<evidence type="ECO:0000256" key="2">
    <source>
        <dbReference type="SAM" id="Phobius"/>
    </source>
</evidence>
<keyword evidence="2" id="KW-0472">Membrane</keyword>
<feature type="transmembrane region" description="Helical" evidence="2">
    <location>
        <begin position="15"/>
        <end position="37"/>
    </location>
</feature>
<evidence type="ECO:0000259" key="3">
    <source>
        <dbReference type="Pfam" id="PF16212"/>
    </source>
</evidence>
<feature type="region of interest" description="Disordered" evidence="1">
    <location>
        <begin position="107"/>
        <end position="138"/>
    </location>
</feature>
<keyword evidence="2" id="KW-1133">Transmembrane helix</keyword>
<protein>
    <recommendedName>
        <fullName evidence="3">P-type ATPase C-terminal domain-containing protein</fullName>
    </recommendedName>
</protein>